<dbReference type="InterPro" id="IPR003830">
    <property type="entry name" value="ComA_synth"/>
</dbReference>
<dbReference type="SUPFAM" id="SSF102110">
    <property type="entry name" value="(2r)-phospho-3-sulfolactate synthase ComA"/>
    <property type="match status" value="1"/>
</dbReference>
<dbReference type="EC" id="4.4.1.19" evidence="2"/>
<name>A0ABU0CT11_9BACI</name>
<accession>A0ABU0CT11</accession>
<dbReference type="GO" id="GO:0043817">
    <property type="term" value="F:phosphosulfolactate synthase activity"/>
    <property type="evidence" value="ECO:0007669"/>
    <property type="project" value="UniProtKB-EC"/>
</dbReference>
<evidence type="ECO:0000256" key="1">
    <source>
        <dbReference type="ARBA" id="ARBA00010424"/>
    </source>
</evidence>
<dbReference type="Proteomes" id="UP001232445">
    <property type="component" value="Unassembled WGS sequence"/>
</dbReference>
<keyword evidence="2" id="KW-0456">Lyase</keyword>
<dbReference type="EMBL" id="JAUSUQ010000008">
    <property type="protein sequence ID" value="MDQ0339562.1"/>
    <property type="molecule type" value="Genomic_DNA"/>
</dbReference>
<sequence>MNQHSLSLPPRPAKPRTCGLTIVIDKGMPVGYFKDVISTHAGYIDFVKFGWGTSLVSDCLEEKIGCLRVNNVAFFFGGTLFEKFLLQKKVTDYYHFCLQHGCQHVEISNGTVPLSNRDKASFIADFAHEFTVFSEVGYKDQQRSRELHPSRWIEYIEEDLQAGAAMVITEARESGTSGICRENGELRHGLIEELIEADVDINRLIFEAPNKQLQTYFIRKFGTNVNLANIPFGDIISVETLRLGLRSDTLYLFEECAAGE</sequence>
<comment type="similarity">
    <text evidence="1">Belongs to the phosphosulfolactate synthase family.</text>
</comment>
<dbReference type="RefSeq" id="WP_307339716.1">
    <property type="nucleotide sequence ID" value="NZ_JAUSUQ010000008.1"/>
</dbReference>
<dbReference type="Pfam" id="PF02679">
    <property type="entry name" value="ComA"/>
    <property type="match status" value="1"/>
</dbReference>
<dbReference type="Gene3D" id="3.20.20.70">
    <property type="entry name" value="Aldolase class I"/>
    <property type="match status" value="1"/>
</dbReference>
<reference evidence="2 3" key="1">
    <citation type="submission" date="2023-07" db="EMBL/GenBank/DDBJ databases">
        <title>Genomic Encyclopedia of Type Strains, Phase IV (KMG-IV): sequencing the most valuable type-strain genomes for metagenomic binning, comparative biology and taxonomic classification.</title>
        <authorList>
            <person name="Goeker M."/>
        </authorList>
    </citation>
    <scope>NUCLEOTIDE SEQUENCE [LARGE SCALE GENOMIC DNA]</scope>
    <source>
        <strain evidence="2 3">DSM 17740</strain>
    </source>
</reference>
<dbReference type="PANTHER" id="PTHR48413:SF1">
    <property type="entry name" value="PROTEIN HEAT-STRESS-ASSOCIATED 32"/>
    <property type="match status" value="1"/>
</dbReference>
<evidence type="ECO:0000313" key="2">
    <source>
        <dbReference type="EMBL" id="MDQ0339562.1"/>
    </source>
</evidence>
<dbReference type="InterPro" id="IPR036112">
    <property type="entry name" value="ComA_synth_sf"/>
</dbReference>
<dbReference type="PANTHER" id="PTHR48413">
    <property type="match status" value="1"/>
</dbReference>
<evidence type="ECO:0000313" key="3">
    <source>
        <dbReference type="Proteomes" id="UP001232445"/>
    </source>
</evidence>
<proteinExistence type="inferred from homology"/>
<organism evidence="2 3">
    <name type="scientific">Caldalkalibacillus uzonensis</name>
    <dbReference type="NCBI Taxonomy" id="353224"/>
    <lineage>
        <taxon>Bacteria</taxon>
        <taxon>Bacillati</taxon>
        <taxon>Bacillota</taxon>
        <taxon>Bacilli</taxon>
        <taxon>Bacillales</taxon>
        <taxon>Bacillaceae</taxon>
        <taxon>Caldalkalibacillus</taxon>
    </lineage>
</organism>
<comment type="caution">
    <text evidence="2">The sequence shown here is derived from an EMBL/GenBank/DDBJ whole genome shotgun (WGS) entry which is preliminary data.</text>
</comment>
<keyword evidence="3" id="KW-1185">Reference proteome</keyword>
<protein>
    <submittedName>
        <fullName evidence="2">Phosphosulfolactate synthase</fullName>
        <ecNumber evidence="2">4.4.1.19</ecNumber>
    </submittedName>
</protein>
<gene>
    <name evidence="2" type="ORF">J2S00_002350</name>
</gene>
<dbReference type="InterPro" id="IPR013785">
    <property type="entry name" value="Aldolase_TIM"/>
</dbReference>